<dbReference type="Gramene" id="PNW79054">
    <property type="protein sequence ID" value="PNW79054"/>
    <property type="gene ID" value="CHLRE_09g399104v5"/>
</dbReference>
<dbReference type="PaxDb" id="3055-EDP02309"/>
<protein>
    <submittedName>
        <fullName evidence="2">Uncharacterized protein</fullName>
    </submittedName>
</protein>
<evidence type="ECO:0000313" key="2">
    <source>
        <dbReference type="EMBL" id="PNW79054.1"/>
    </source>
</evidence>
<feature type="compositionally biased region" description="Low complexity" evidence="1">
    <location>
        <begin position="384"/>
        <end position="409"/>
    </location>
</feature>
<accession>A0A2K3DEV1</accession>
<feature type="compositionally biased region" description="Low complexity" evidence="1">
    <location>
        <begin position="365"/>
        <end position="376"/>
    </location>
</feature>
<sequence>MAEQRWTAALDGLPGLSTAEKGKARVLLLRKSQEEASLLVSGLPDVAAEAIKEILRQEGAAAGLGTTRAGAAAGLGVGSAAGAETKLYNNVTVFVPGYATPYAKLDYKYLTKNDFVKQMERERYFRVVTVAEQPSQPLALEECTANSVDISEVQLQDDVKLAVVVGAEHALHKVQQQVKTIKGWKEGRINKDEYKAAEWATMHIAGDMGASRWCFKEISGLVDADKLKIEIDGMAFSLERVVLVERKPRIKLMYVQELADKIWKLMKLVAAGAPNTDMLRDRFRPEIKPLEVFLMADGWVDDPGEAAACAVRMEEAGIAPLLPTGDGGYDARGSCGRWPVDDGIRRCGQNFLANNKPGRRQPKRSGSSAAADASGSSGAGGAAGPNSAVGIGRHASSSQQAACSPAQPAHHLRTHDPFSATSGAWLQRRVAPVCRPLHPPPLHPPCHHHYSMPSVRRL</sequence>
<name>A0A2K3DEV1_CHLRE</name>
<dbReference type="AlphaFoldDB" id="A0A2K3DEV1"/>
<dbReference type="EMBL" id="CM008970">
    <property type="protein sequence ID" value="PNW79054.1"/>
    <property type="molecule type" value="Genomic_DNA"/>
</dbReference>
<proteinExistence type="predicted"/>
<evidence type="ECO:0000313" key="3">
    <source>
        <dbReference type="Proteomes" id="UP000006906"/>
    </source>
</evidence>
<feature type="region of interest" description="Disordered" evidence="1">
    <location>
        <begin position="349"/>
        <end position="416"/>
    </location>
</feature>
<dbReference type="GeneID" id="5720389"/>
<dbReference type="ExpressionAtlas" id="A0A2K3DEV1">
    <property type="expression patterns" value="baseline"/>
</dbReference>
<gene>
    <name evidence="2" type="ORF">CHLRE_09g399104v5</name>
</gene>
<dbReference type="Proteomes" id="UP000006906">
    <property type="component" value="Chromosome 9"/>
</dbReference>
<organism evidence="2 3">
    <name type="scientific">Chlamydomonas reinhardtii</name>
    <name type="common">Chlamydomonas smithii</name>
    <dbReference type="NCBI Taxonomy" id="3055"/>
    <lineage>
        <taxon>Eukaryota</taxon>
        <taxon>Viridiplantae</taxon>
        <taxon>Chlorophyta</taxon>
        <taxon>core chlorophytes</taxon>
        <taxon>Chlorophyceae</taxon>
        <taxon>CS clade</taxon>
        <taxon>Chlamydomonadales</taxon>
        <taxon>Chlamydomonadaceae</taxon>
        <taxon>Chlamydomonas</taxon>
    </lineage>
</organism>
<dbReference type="RefSeq" id="XP_042921344.1">
    <property type="nucleotide sequence ID" value="XM_043065921.1"/>
</dbReference>
<dbReference type="OrthoDB" id="544543at2759"/>
<dbReference type="InParanoid" id="A0A2K3DEV1"/>
<keyword evidence="3" id="KW-1185">Reference proteome</keyword>
<dbReference type="KEGG" id="cre:CHLRE_09g399104v5"/>
<reference evidence="2 3" key="1">
    <citation type="journal article" date="2007" name="Science">
        <title>The Chlamydomonas genome reveals the evolution of key animal and plant functions.</title>
        <authorList>
            <person name="Merchant S.S."/>
            <person name="Prochnik S.E."/>
            <person name="Vallon O."/>
            <person name="Harris E.H."/>
            <person name="Karpowicz S.J."/>
            <person name="Witman G.B."/>
            <person name="Terry A."/>
            <person name="Salamov A."/>
            <person name="Fritz-Laylin L.K."/>
            <person name="Marechal-Drouard L."/>
            <person name="Marshall W.F."/>
            <person name="Qu L.H."/>
            <person name="Nelson D.R."/>
            <person name="Sanderfoot A.A."/>
            <person name="Spalding M.H."/>
            <person name="Kapitonov V.V."/>
            <person name="Ren Q."/>
            <person name="Ferris P."/>
            <person name="Lindquist E."/>
            <person name="Shapiro H."/>
            <person name="Lucas S.M."/>
            <person name="Grimwood J."/>
            <person name="Schmutz J."/>
            <person name="Cardol P."/>
            <person name="Cerutti H."/>
            <person name="Chanfreau G."/>
            <person name="Chen C.L."/>
            <person name="Cognat V."/>
            <person name="Croft M.T."/>
            <person name="Dent R."/>
            <person name="Dutcher S."/>
            <person name="Fernandez E."/>
            <person name="Fukuzawa H."/>
            <person name="Gonzalez-Ballester D."/>
            <person name="Gonzalez-Halphen D."/>
            <person name="Hallmann A."/>
            <person name="Hanikenne M."/>
            <person name="Hippler M."/>
            <person name="Inwood W."/>
            <person name="Jabbari K."/>
            <person name="Kalanon M."/>
            <person name="Kuras R."/>
            <person name="Lefebvre P.A."/>
            <person name="Lemaire S.D."/>
            <person name="Lobanov A.V."/>
            <person name="Lohr M."/>
            <person name="Manuell A."/>
            <person name="Meier I."/>
            <person name="Mets L."/>
            <person name="Mittag M."/>
            <person name="Mittelmeier T."/>
            <person name="Moroney J.V."/>
            <person name="Moseley J."/>
            <person name="Napoli C."/>
            <person name="Nedelcu A.M."/>
            <person name="Niyogi K."/>
            <person name="Novoselov S.V."/>
            <person name="Paulsen I.T."/>
            <person name="Pazour G."/>
            <person name="Purton S."/>
            <person name="Ral J.P."/>
            <person name="Riano-Pachon D.M."/>
            <person name="Riekhof W."/>
            <person name="Rymarquis L."/>
            <person name="Schroda M."/>
            <person name="Stern D."/>
            <person name="Umen J."/>
            <person name="Willows R."/>
            <person name="Wilson N."/>
            <person name="Zimmer S.L."/>
            <person name="Allmer J."/>
            <person name="Balk J."/>
            <person name="Bisova K."/>
            <person name="Chen C.J."/>
            <person name="Elias M."/>
            <person name="Gendler K."/>
            <person name="Hauser C."/>
            <person name="Lamb M.R."/>
            <person name="Ledford H."/>
            <person name="Long J.C."/>
            <person name="Minagawa J."/>
            <person name="Page M.D."/>
            <person name="Pan J."/>
            <person name="Pootakham W."/>
            <person name="Roje S."/>
            <person name="Rose A."/>
            <person name="Stahlberg E."/>
            <person name="Terauchi A.M."/>
            <person name="Yang P."/>
            <person name="Ball S."/>
            <person name="Bowler C."/>
            <person name="Dieckmann C.L."/>
            <person name="Gladyshev V.N."/>
            <person name="Green P."/>
            <person name="Jorgensen R."/>
            <person name="Mayfield S."/>
            <person name="Mueller-Roeber B."/>
            <person name="Rajamani S."/>
            <person name="Sayre R.T."/>
            <person name="Brokstein P."/>
            <person name="Dubchak I."/>
            <person name="Goodstein D."/>
            <person name="Hornick L."/>
            <person name="Huang Y.W."/>
            <person name="Jhaveri J."/>
            <person name="Luo Y."/>
            <person name="Martinez D."/>
            <person name="Ngau W.C."/>
            <person name="Otillar B."/>
            <person name="Poliakov A."/>
            <person name="Porter A."/>
            <person name="Szajkowski L."/>
            <person name="Werner G."/>
            <person name="Zhou K."/>
            <person name="Grigoriev I.V."/>
            <person name="Rokhsar D.S."/>
            <person name="Grossman A.R."/>
        </authorList>
    </citation>
    <scope>NUCLEOTIDE SEQUENCE [LARGE SCALE GENOMIC DNA]</scope>
    <source>
        <strain evidence="3">CC-503</strain>
    </source>
</reference>
<evidence type="ECO:0000256" key="1">
    <source>
        <dbReference type="SAM" id="MobiDB-lite"/>
    </source>
</evidence>